<feature type="region of interest" description="Disordered" evidence="6">
    <location>
        <begin position="1"/>
        <end position="21"/>
    </location>
</feature>
<dbReference type="Gene3D" id="2.40.440.10">
    <property type="entry name" value="L,D-transpeptidase catalytic domain-like"/>
    <property type="match status" value="1"/>
</dbReference>
<organism evidence="8 9">
    <name type="scientific">Ktedonospora formicarum</name>
    <dbReference type="NCBI Taxonomy" id="2778364"/>
    <lineage>
        <taxon>Bacteria</taxon>
        <taxon>Bacillati</taxon>
        <taxon>Chloroflexota</taxon>
        <taxon>Ktedonobacteria</taxon>
        <taxon>Ktedonobacterales</taxon>
        <taxon>Ktedonobacteraceae</taxon>
        <taxon>Ktedonospora</taxon>
    </lineage>
</organism>
<evidence type="ECO:0000256" key="2">
    <source>
        <dbReference type="ARBA" id="ARBA00022679"/>
    </source>
</evidence>
<dbReference type="CDD" id="cd16913">
    <property type="entry name" value="YkuD_like"/>
    <property type="match status" value="1"/>
</dbReference>
<dbReference type="RefSeq" id="WP_220195574.1">
    <property type="nucleotide sequence ID" value="NZ_BNJF01000002.1"/>
</dbReference>
<evidence type="ECO:0000256" key="3">
    <source>
        <dbReference type="ARBA" id="ARBA00022960"/>
    </source>
</evidence>
<dbReference type="GO" id="GO:0008360">
    <property type="term" value="P:regulation of cell shape"/>
    <property type="evidence" value="ECO:0007669"/>
    <property type="project" value="UniProtKB-KW"/>
</dbReference>
<reference evidence="8" key="1">
    <citation type="submission" date="2020-10" db="EMBL/GenBank/DDBJ databases">
        <title>Taxonomic study of unclassified bacteria belonging to the class Ktedonobacteria.</title>
        <authorList>
            <person name="Yabe S."/>
            <person name="Wang C.M."/>
            <person name="Zheng Y."/>
            <person name="Sakai Y."/>
            <person name="Cavaletti L."/>
            <person name="Monciardini P."/>
            <person name="Donadio S."/>
        </authorList>
    </citation>
    <scope>NUCLEOTIDE SEQUENCE</scope>
    <source>
        <strain evidence="8">SOSP1-1</strain>
    </source>
</reference>
<sequence length="385" mass="42894">MLEDIRPQPDQTKAEQDPRNESVIHALHAVTARRQQQTQELSQAEIEQSIANIRNRFQASLKQADQPKSSLRLISNTTSGFAPRARRRTSIARYIAIAAVIVLLIASSLVVSNMFLAEKKQTAGHDQVTPQATATQALPPKERAQALVQQLDKEVTTWGTVHPYKNPYDQKTYQLDYSYQQLVKRLQALEQIAKTDKDYTYIADKAQQGLEFHNSFEQAAQGNNAPHVTELKLLSTLKLNGKTVIVFSLANQTARVYTNGVVVRSFPIASSFTKLPTIPGNFQVDMKFDQRGLSSDALPSGQGQIQSSYELDYGTIKQALPFFATYRGFIYCNPQRTVFGPDSQLPHAENGKPADGSITAGIEVPQNDAQWLFEHSQKGSEIVVY</sequence>
<keyword evidence="7" id="KW-0812">Transmembrane</keyword>
<dbReference type="EMBL" id="BNJF01000002">
    <property type="protein sequence ID" value="GHO46180.1"/>
    <property type="molecule type" value="Genomic_DNA"/>
</dbReference>
<accession>A0A8J3MSJ2</accession>
<keyword evidence="7" id="KW-1133">Transmembrane helix</keyword>
<dbReference type="PANTHER" id="PTHR30582:SF2">
    <property type="entry name" value="L,D-TRANSPEPTIDASE YCIB-RELATED"/>
    <property type="match status" value="1"/>
</dbReference>
<dbReference type="Proteomes" id="UP000612362">
    <property type="component" value="Unassembled WGS sequence"/>
</dbReference>
<evidence type="ECO:0000256" key="4">
    <source>
        <dbReference type="ARBA" id="ARBA00022984"/>
    </source>
</evidence>
<protein>
    <submittedName>
        <fullName evidence="8">Uncharacterized protein</fullName>
    </submittedName>
</protein>
<evidence type="ECO:0000256" key="1">
    <source>
        <dbReference type="ARBA" id="ARBA00004752"/>
    </source>
</evidence>
<dbReference type="AlphaFoldDB" id="A0A8J3MSJ2"/>
<gene>
    <name evidence="8" type="ORF">KSX_43430</name>
</gene>
<keyword evidence="7" id="KW-0472">Membrane</keyword>
<comment type="caution">
    <text evidence="8">The sequence shown here is derived from an EMBL/GenBank/DDBJ whole genome shotgun (WGS) entry which is preliminary data.</text>
</comment>
<keyword evidence="2" id="KW-0808">Transferase</keyword>
<evidence type="ECO:0000313" key="8">
    <source>
        <dbReference type="EMBL" id="GHO46180.1"/>
    </source>
</evidence>
<dbReference type="UniPathway" id="UPA00219"/>
<evidence type="ECO:0000313" key="9">
    <source>
        <dbReference type="Proteomes" id="UP000612362"/>
    </source>
</evidence>
<feature type="transmembrane region" description="Helical" evidence="7">
    <location>
        <begin position="94"/>
        <end position="116"/>
    </location>
</feature>
<comment type="pathway">
    <text evidence="1">Cell wall biogenesis; peptidoglycan biosynthesis.</text>
</comment>
<dbReference type="GO" id="GO:0018104">
    <property type="term" value="P:peptidoglycan-protein cross-linking"/>
    <property type="evidence" value="ECO:0007669"/>
    <property type="project" value="TreeGrafter"/>
</dbReference>
<keyword evidence="3" id="KW-0133">Cell shape</keyword>
<name>A0A8J3MSJ2_9CHLR</name>
<evidence type="ECO:0000256" key="5">
    <source>
        <dbReference type="ARBA" id="ARBA00023316"/>
    </source>
</evidence>
<dbReference type="SUPFAM" id="SSF141523">
    <property type="entry name" value="L,D-transpeptidase catalytic domain-like"/>
    <property type="match status" value="1"/>
</dbReference>
<evidence type="ECO:0000256" key="7">
    <source>
        <dbReference type="SAM" id="Phobius"/>
    </source>
</evidence>
<dbReference type="InterPro" id="IPR050979">
    <property type="entry name" value="LD-transpeptidase"/>
</dbReference>
<dbReference type="GO" id="GO:0071555">
    <property type="term" value="P:cell wall organization"/>
    <property type="evidence" value="ECO:0007669"/>
    <property type="project" value="UniProtKB-KW"/>
</dbReference>
<dbReference type="GO" id="GO:0071972">
    <property type="term" value="F:peptidoglycan L,D-transpeptidase activity"/>
    <property type="evidence" value="ECO:0007669"/>
    <property type="project" value="TreeGrafter"/>
</dbReference>
<dbReference type="PANTHER" id="PTHR30582">
    <property type="entry name" value="L,D-TRANSPEPTIDASE"/>
    <property type="match status" value="1"/>
</dbReference>
<keyword evidence="5" id="KW-0961">Cell wall biogenesis/degradation</keyword>
<keyword evidence="4" id="KW-0573">Peptidoglycan synthesis</keyword>
<dbReference type="GO" id="GO:0016740">
    <property type="term" value="F:transferase activity"/>
    <property type="evidence" value="ECO:0007669"/>
    <property type="project" value="UniProtKB-KW"/>
</dbReference>
<proteinExistence type="predicted"/>
<dbReference type="InterPro" id="IPR038063">
    <property type="entry name" value="Transpep_catalytic_dom"/>
</dbReference>
<dbReference type="GO" id="GO:0005576">
    <property type="term" value="C:extracellular region"/>
    <property type="evidence" value="ECO:0007669"/>
    <property type="project" value="TreeGrafter"/>
</dbReference>
<dbReference type="InterPro" id="IPR005490">
    <property type="entry name" value="LD_TPept_cat_dom"/>
</dbReference>
<keyword evidence="9" id="KW-1185">Reference proteome</keyword>
<evidence type="ECO:0000256" key="6">
    <source>
        <dbReference type="SAM" id="MobiDB-lite"/>
    </source>
</evidence>